<dbReference type="KEGG" id="pfm:Pyrfu_1319"/>
<evidence type="ECO:0000256" key="1">
    <source>
        <dbReference type="ARBA" id="ARBA00022679"/>
    </source>
</evidence>
<dbReference type="RefSeq" id="WP_014026855.1">
    <property type="nucleotide sequence ID" value="NC_015931.1"/>
</dbReference>
<dbReference type="InterPro" id="IPR007807">
    <property type="entry name" value="TcmA/NAT10_helicase"/>
</dbReference>
<evidence type="ECO:0000256" key="8">
    <source>
        <dbReference type="ARBA" id="ARBA00049914"/>
    </source>
</evidence>
<dbReference type="HOGENOM" id="CLU_004652_1_0_2"/>
<dbReference type="PROSITE" id="PS51186">
    <property type="entry name" value="GNAT"/>
    <property type="match status" value="1"/>
</dbReference>
<evidence type="ECO:0000256" key="7">
    <source>
        <dbReference type="ARBA" id="ARBA00049889"/>
    </source>
</evidence>
<proteinExistence type="predicted"/>
<keyword evidence="11" id="KW-1185">Reference proteome</keyword>
<dbReference type="GO" id="GO:1990883">
    <property type="term" value="F:18S rRNA cytidine N-acetyltransferase activity"/>
    <property type="evidence" value="ECO:0007669"/>
    <property type="project" value="TreeGrafter"/>
</dbReference>
<gene>
    <name evidence="10" type="ordered locus">Pyrfu_1319</name>
</gene>
<keyword evidence="3" id="KW-0547">Nucleotide-binding</keyword>
<dbReference type="InterPro" id="IPR032672">
    <property type="entry name" value="TmcA/NAT10/Kre33"/>
</dbReference>
<dbReference type="EMBL" id="CP002838">
    <property type="protein sequence ID" value="AEM39178.1"/>
    <property type="molecule type" value="Genomic_DNA"/>
</dbReference>
<evidence type="ECO:0000256" key="6">
    <source>
        <dbReference type="ARBA" id="ARBA00049883"/>
    </source>
</evidence>
<dbReference type="InterPro" id="IPR027417">
    <property type="entry name" value="P-loop_NTPase"/>
</dbReference>
<dbReference type="Gene3D" id="3.40.630.30">
    <property type="match status" value="2"/>
</dbReference>
<comment type="catalytic activity">
    <reaction evidence="6">
        <text>a cytidine in tRNA + acetyl-CoA + ATP + H2O = an N(4)-acetylcytidine in tRNA + ADP + phosphate + CoA + H(+)</text>
        <dbReference type="Rhea" id="RHEA:53876"/>
        <dbReference type="Rhea" id="RHEA-COMP:13670"/>
        <dbReference type="Rhea" id="RHEA-COMP:13671"/>
        <dbReference type="ChEBI" id="CHEBI:15377"/>
        <dbReference type="ChEBI" id="CHEBI:15378"/>
        <dbReference type="ChEBI" id="CHEBI:30616"/>
        <dbReference type="ChEBI" id="CHEBI:43474"/>
        <dbReference type="ChEBI" id="CHEBI:57287"/>
        <dbReference type="ChEBI" id="CHEBI:57288"/>
        <dbReference type="ChEBI" id="CHEBI:74900"/>
        <dbReference type="ChEBI" id="CHEBI:82748"/>
        <dbReference type="ChEBI" id="CHEBI:456216"/>
    </reaction>
</comment>
<evidence type="ECO:0000256" key="4">
    <source>
        <dbReference type="ARBA" id="ARBA00022840"/>
    </source>
</evidence>
<dbReference type="PANTHER" id="PTHR10925:SF5">
    <property type="entry name" value="RNA CYTIDINE ACETYLTRANSFERASE"/>
    <property type="match status" value="1"/>
</dbReference>
<dbReference type="OrthoDB" id="312894at2157"/>
<dbReference type="InterPro" id="IPR016181">
    <property type="entry name" value="Acyl_CoA_acyltransferase"/>
</dbReference>
<dbReference type="GO" id="GO:0000049">
    <property type="term" value="F:tRNA binding"/>
    <property type="evidence" value="ECO:0007669"/>
    <property type="project" value="TreeGrafter"/>
</dbReference>
<evidence type="ECO:0000313" key="11">
    <source>
        <dbReference type="Proteomes" id="UP000001037"/>
    </source>
</evidence>
<comment type="catalytic activity">
    <reaction evidence="7">
        <text>a cytidine in RNA + acetyl-CoA + ATP + H2O = an N(4)-acetylcytidine in RNA + ADP + phosphate + CoA + H(+)</text>
        <dbReference type="Rhea" id="RHEA:82211"/>
        <dbReference type="Rhea" id="RHEA-COMP:15704"/>
        <dbReference type="Rhea" id="RHEA-COMP:19834"/>
        <dbReference type="ChEBI" id="CHEBI:15377"/>
        <dbReference type="ChEBI" id="CHEBI:15378"/>
        <dbReference type="ChEBI" id="CHEBI:30616"/>
        <dbReference type="ChEBI" id="CHEBI:43474"/>
        <dbReference type="ChEBI" id="CHEBI:57287"/>
        <dbReference type="ChEBI" id="CHEBI:57288"/>
        <dbReference type="ChEBI" id="CHEBI:74900"/>
        <dbReference type="ChEBI" id="CHEBI:82748"/>
        <dbReference type="ChEBI" id="CHEBI:456216"/>
    </reaction>
</comment>
<protein>
    <submittedName>
        <fullName evidence="10">GCN5-related N-acetyltransferase</fullName>
    </submittedName>
</protein>
<dbReference type="PANTHER" id="PTHR10925">
    <property type="entry name" value="N-ACETYLTRANSFERASE 10"/>
    <property type="match status" value="1"/>
</dbReference>
<evidence type="ECO:0000313" key="10">
    <source>
        <dbReference type="EMBL" id="AEM39178.1"/>
    </source>
</evidence>
<dbReference type="Gene3D" id="3.40.50.11040">
    <property type="match status" value="1"/>
</dbReference>
<evidence type="ECO:0000256" key="5">
    <source>
        <dbReference type="ARBA" id="ARBA00023315"/>
    </source>
</evidence>
<accession>G0EGF3</accession>
<dbReference type="InterPro" id="IPR013562">
    <property type="entry name" value="TmcA/NAT10_N"/>
</dbReference>
<dbReference type="GO" id="GO:0008033">
    <property type="term" value="P:tRNA processing"/>
    <property type="evidence" value="ECO:0007669"/>
    <property type="project" value="UniProtKB-KW"/>
</dbReference>
<keyword evidence="2" id="KW-0819">tRNA processing</keyword>
<dbReference type="InParanoid" id="G0EGF3"/>
<organism evidence="10 11">
    <name type="scientific">Pyrolobus fumarii (strain DSM 11204 / 1A)</name>
    <dbReference type="NCBI Taxonomy" id="694429"/>
    <lineage>
        <taxon>Archaea</taxon>
        <taxon>Thermoproteota</taxon>
        <taxon>Thermoprotei</taxon>
        <taxon>Desulfurococcales</taxon>
        <taxon>Pyrodictiaceae</taxon>
        <taxon>Pyrolobus</taxon>
    </lineage>
</organism>
<comment type="catalytic activity">
    <reaction evidence="8">
        <text>a cytidine in mRNA + acetyl-CoA + ATP + H2O = an N(4)-acetylcytidine in mRNA + ADP + phosphate + CoA + H(+)</text>
        <dbReference type="Rhea" id="RHEA:58480"/>
        <dbReference type="Rhea" id="RHEA-COMP:15145"/>
        <dbReference type="Rhea" id="RHEA-COMP:15146"/>
        <dbReference type="ChEBI" id="CHEBI:15377"/>
        <dbReference type="ChEBI" id="CHEBI:15378"/>
        <dbReference type="ChEBI" id="CHEBI:30616"/>
        <dbReference type="ChEBI" id="CHEBI:43474"/>
        <dbReference type="ChEBI" id="CHEBI:57287"/>
        <dbReference type="ChEBI" id="CHEBI:57288"/>
        <dbReference type="ChEBI" id="CHEBI:74900"/>
        <dbReference type="ChEBI" id="CHEBI:82748"/>
        <dbReference type="ChEBI" id="CHEBI:456216"/>
    </reaction>
</comment>
<dbReference type="SUPFAM" id="SSF52540">
    <property type="entry name" value="P-loop containing nucleoside triphosphate hydrolases"/>
    <property type="match status" value="1"/>
</dbReference>
<evidence type="ECO:0000256" key="3">
    <source>
        <dbReference type="ARBA" id="ARBA00022741"/>
    </source>
</evidence>
<dbReference type="eggNOG" id="arCOG01951">
    <property type="taxonomic scope" value="Archaea"/>
</dbReference>
<dbReference type="InterPro" id="IPR000182">
    <property type="entry name" value="GNAT_dom"/>
</dbReference>
<evidence type="ECO:0000259" key="9">
    <source>
        <dbReference type="PROSITE" id="PS51186"/>
    </source>
</evidence>
<keyword evidence="5" id="KW-0012">Acyltransferase</keyword>
<dbReference type="Gene3D" id="3.40.50.300">
    <property type="entry name" value="P-loop containing nucleotide triphosphate hydrolases"/>
    <property type="match status" value="1"/>
</dbReference>
<dbReference type="Pfam" id="PF00583">
    <property type="entry name" value="Acetyltransf_1"/>
    <property type="match status" value="1"/>
</dbReference>
<dbReference type="AlphaFoldDB" id="G0EGF3"/>
<feature type="domain" description="N-acetyltransferase" evidence="9">
    <location>
        <begin position="414"/>
        <end position="568"/>
    </location>
</feature>
<keyword evidence="4" id="KW-0067">ATP-binding</keyword>
<keyword evidence="1 10" id="KW-0808">Transferase</keyword>
<name>G0EGF3_PYRF1</name>
<dbReference type="STRING" id="694429.Pyrfu_1319"/>
<sequence length="709" mass="79013">MLLDGLTVKAREWLEHLDERGYRGLVIVHGRSVAPALLASLLSGREVLVLASSSRRGSWKWTGWRVESPARVQRLLGGEYDAVIVDVEPLLLPNLLAAVAEMVRAPGVLVIVADCPWQWDPGGWLGSGGYARYLEYSLDSMSALLRLDLCGGRVVESRLPPVRGEKPWPPGPPRLDDREYLMVPRVLRELVATRDQGEALRAAWRFARGGYRTLLFTGDRGRGKSAALGLALALLTLRKDVGFVTVTAPSLESVQSLFRMLVAALRKAGINHRVLAKGDVVYGVRGPWFHVRFHTLEEVYEPGGLLVIDEAAAVGPHRLRMLARKARRLMAATTIHGYEGSGRTLLHMVESILPQPMIRVELKTPVRYPPGDPLEDWLYETFVLRRLLGDERYEPLLPVECVSMNGWRLASDPWLARLAYEVLSEAHYRNEPDDLALMLDSPYYRVYILRDSRGVPIAVAEVSLEWLAPRERRMLTSITGLWGYRVARIVRIAVRTELQGRGFGSRLLRCVEHGVSVLGGEVVGAVYSRGVVTRFWLANGYRVVYISPRFNKATGEKNIAVAKSISAPLSAIAELEYNMRLRLLIAGQSVYRDLPAEVLVDMLRVEPLLSTVPPLGLTEWQERVLDSFLRGELDHEAAWDAVWASVVSILARRGLRLEDKEAVALVARLVQGKPLSEVAALLGVDRAEAARIVDSAARRLVRAELERLG</sequence>
<dbReference type="Pfam" id="PF05127">
    <property type="entry name" value="NAT10_TcmA_helicase"/>
    <property type="match status" value="1"/>
</dbReference>
<dbReference type="Pfam" id="PF08351">
    <property type="entry name" value="TmcA_N"/>
    <property type="match status" value="1"/>
</dbReference>
<dbReference type="GO" id="GO:1904812">
    <property type="term" value="P:rRNA acetylation involved in maturation of SSU-rRNA"/>
    <property type="evidence" value="ECO:0007669"/>
    <property type="project" value="TreeGrafter"/>
</dbReference>
<dbReference type="Proteomes" id="UP000001037">
    <property type="component" value="Chromosome"/>
</dbReference>
<evidence type="ECO:0000256" key="2">
    <source>
        <dbReference type="ARBA" id="ARBA00022694"/>
    </source>
</evidence>
<dbReference type="GeneID" id="11138502"/>
<dbReference type="GO" id="GO:0005524">
    <property type="term" value="F:ATP binding"/>
    <property type="evidence" value="ECO:0007669"/>
    <property type="project" value="UniProtKB-KW"/>
</dbReference>
<reference evidence="10 11" key="1">
    <citation type="journal article" date="2011" name="Stand. Genomic Sci.">
        <title>Complete genome sequence of the hyperthermophilic chemolithoautotroph Pyrolobus fumarii type strain (1A).</title>
        <authorList>
            <person name="Anderson I."/>
            <person name="Goker M."/>
            <person name="Nolan M."/>
            <person name="Lucas S."/>
            <person name="Hammon N."/>
            <person name="Deshpande S."/>
            <person name="Cheng J.F."/>
            <person name="Tapia R."/>
            <person name="Han C."/>
            <person name="Goodwin L."/>
            <person name="Pitluck S."/>
            <person name="Huntemann M."/>
            <person name="Liolios K."/>
            <person name="Ivanova N."/>
            <person name="Pagani I."/>
            <person name="Mavromatis K."/>
            <person name="Ovchinikova G."/>
            <person name="Pati A."/>
            <person name="Chen A."/>
            <person name="Palaniappan K."/>
            <person name="Land M."/>
            <person name="Hauser L."/>
            <person name="Brambilla E.M."/>
            <person name="Huber H."/>
            <person name="Yasawong M."/>
            <person name="Rohde M."/>
            <person name="Spring S."/>
            <person name="Abt B."/>
            <person name="Sikorski J."/>
            <person name="Wirth R."/>
            <person name="Detter J.C."/>
            <person name="Woyke T."/>
            <person name="Bristow J."/>
            <person name="Eisen J.A."/>
            <person name="Markowitz V."/>
            <person name="Hugenholtz P."/>
            <person name="Kyrpides N.C."/>
            <person name="Klenk H.P."/>
            <person name="Lapidus A."/>
        </authorList>
    </citation>
    <scope>NUCLEOTIDE SEQUENCE [LARGE SCALE GENOMIC DNA]</scope>
    <source>
        <strain evidence="11">DSM 11204 / 1A</strain>
    </source>
</reference>
<dbReference type="SUPFAM" id="SSF55729">
    <property type="entry name" value="Acyl-CoA N-acyltransferases (Nat)"/>
    <property type="match status" value="1"/>
</dbReference>